<accession>A0A495XHU1</accession>
<sequence>MTPARSATTAHHAHGLATAALDWLHTHRHLGAFPPGATDIGDPDRFYKPLGETALAASLVLREGVAGPASLAQARDLLDFTWAEFRAGDLLYERQLRHWLLTDPLETYAHFARAGLRHDRLHALLEHSAAVGSSTEVLPNRALAVANARRTTGVGGDPDWAGLTRATWLGGTPEPWAIDWTTGYSLTHTVFHLTDWGARPHDLPPDLADYLAAWLPVWVDVWAEVAQWDLVGELLIVGACLPEPRLDPTEWQALASVQHDDGLVPRDGEPVADDPATRFADHQHPAVVAVIAGTLALSRLLTG</sequence>
<reference evidence="2 3" key="1">
    <citation type="submission" date="2018-10" db="EMBL/GenBank/DDBJ databases">
        <title>Sequencing the genomes of 1000 actinobacteria strains.</title>
        <authorList>
            <person name="Klenk H.-P."/>
        </authorList>
    </citation>
    <scope>NUCLEOTIDE SEQUENCE [LARGE SCALE GENOMIC DNA]</scope>
    <source>
        <strain evidence="2 3">DSM 43911</strain>
    </source>
</reference>
<evidence type="ECO:0000259" key="1">
    <source>
        <dbReference type="Pfam" id="PF21836"/>
    </source>
</evidence>
<feature type="domain" description="DUF6895" evidence="1">
    <location>
        <begin position="18"/>
        <end position="293"/>
    </location>
</feature>
<organism evidence="2 3">
    <name type="scientific">Saccharothrix variisporea</name>
    <dbReference type="NCBI Taxonomy" id="543527"/>
    <lineage>
        <taxon>Bacteria</taxon>
        <taxon>Bacillati</taxon>
        <taxon>Actinomycetota</taxon>
        <taxon>Actinomycetes</taxon>
        <taxon>Pseudonocardiales</taxon>
        <taxon>Pseudonocardiaceae</taxon>
        <taxon>Saccharothrix</taxon>
    </lineage>
</organism>
<gene>
    <name evidence="2" type="ORF">DFJ66_5634</name>
</gene>
<dbReference type="OrthoDB" id="3685015at2"/>
<dbReference type="AlphaFoldDB" id="A0A495XHU1"/>
<proteinExistence type="predicted"/>
<keyword evidence="3" id="KW-1185">Reference proteome</keyword>
<dbReference type="EMBL" id="RBXR01000001">
    <property type="protein sequence ID" value="RKT72324.1"/>
    <property type="molecule type" value="Genomic_DNA"/>
</dbReference>
<protein>
    <recommendedName>
        <fullName evidence="1">DUF6895 domain-containing protein</fullName>
    </recommendedName>
</protein>
<dbReference type="Pfam" id="PF21836">
    <property type="entry name" value="DUF6895"/>
    <property type="match status" value="1"/>
</dbReference>
<evidence type="ECO:0000313" key="2">
    <source>
        <dbReference type="EMBL" id="RKT72324.1"/>
    </source>
</evidence>
<comment type="caution">
    <text evidence="2">The sequence shown here is derived from an EMBL/GenBank/DDBJ whole genome shotgun (WGS) entry which is preliminary data.</text>
</comment>
<evidence type="ECO:0000313" key="3">
    <source>
        <dbReference type="Proteomes" id="UP000272729"/>
    </source>
</evidence>
<dbReference type="InterPro" id="IPR054190">
    <property type="entry name" value="DUF6895"/>
</dbReference>
<dbReference type="Proteomes" id="UP000272729">
    <property type="component" value="Unassembled WGS sequence"/>
</dbReference>
<dbReference type="RefSeq" id="WP_121225276.1">
    <property type="nucleotide sequence ID" value="NZ_JBIUBA010000037.1"/>
</dbReference>
<name>A0A495XHU1_9PSEU</name>